<dbReference type="SMART" id="SM00530">
    <property type="entry name" value="HTH_XRE"/>
    <property type="match status" value="1"/>
</dbReference>
<gene>
    <name evidence="2" type="ORF">DL240_15310</name>
</gene>
<keyword evidence="3" id="KW-1185">Reference proteome</keyword>
<dbReference type="SUPFAM" id="SSF47413">
    <property type="entry name" value="lambda repressor-like DNA-binding domains"/>
    <property type="match status" value="1"/>
</dbReference>
<comment type="caution">
    <text evidence="2">The sequence shown here is derived from an EMBL/GenBank/DDBJ whole genome shotgun (WGS) entry which is preliminary data.</text>
</comment>
<dbReference type="PROSITE" id="PS50943">
    <property type="entry name" value="HTH_CROC1"/>
    <property type="match status" value="1"/>
</dbReference>
<dbReference type="RefSeq" id="WP_111730776.1">
    <property type="nucleotide sequence ID" value="NZ_QHKO01000008.1"/>
</dbReference>
<dbReference type="EMBL" id="QHKO01000008">
    <property type="protein sequence ID" value="RAL20684.1"/>
    <property type="molecule type" value="Genomic_DNA"/>
</dbReference>
<dbReference type="InterPro" id="IPR010982">
    <property type="entry name" value="Lambda_DNA-bd_dom_sf"/>
</dbReference>
<dbReference type="Pfam" id="PF01381">
    <property type="entry name" value="HTH_3"/>
    <property type="match status" value="1"/>
</dbReference>
<reference evidence="2 3" key="1">
    <citation type="submission" date="2018-05" db="EMBL/GenBank/DDBJ databases">
        <title>Lujinxingia marina gen. nov. sp. nov., a new facultative anaerobic member of the class Deltaproteobacteria, and proposal of Lujinxingaceae fam. nov.</title>
        <authorList>
            <person name="Li C.-M."/>
        </authorList>
    </citation>
    <scope>NUCLEOTIDE SEQUENCE [LARGE SCALE GENOMIC DNA]</scope>
    <source>
        <strain evidence="2 3">B210</strain>
    </source>
</reference>
<dbReference type="AlphaFoldDB" id="A0A328C6Q9"/>
<dbReference type="Proteomes" id="UP000249169">
    <property type="component" value="Unassembled WGS sequence"/>
</dbReference>
<protein>
    <submittedName>
        <fullName evidence="2">Transcriptional regulator</fullName>
    </submittedName>
</protein>
<proteinExistence type="predicted"/>
<dbReference type="InterPro" id="IPR001387">
    <property type="entry name" value="Cro/C1-type_HTH"/>
</dbReference>
<dbReference type="GO" id="GO:0003677">
    <property type="term" value="F:DNA binding"/>
    <property type="evidence" value="ECO:0007669"/>
    <property type="project" value="InterPro"/>
</dbReference>
<sequence>MKKQEPIHSVAELGARIREARQSQGLTQQEFADVCGVGVRFLSEVERGKESAEIGLVLRLLSRAGLDVMVLGRHHEQSRYWGESRYE</sequence>
<feature type="domain" description="HTH cro/C1-type" evidence="1">
    <location>
        <begin position="17"/>
        <end position="71"/>
    </location>
</feature>
<accession>A0A328C6Q9</accession>
<evidence type="ECO:0000313" key="3">
    <source>
        <dbReference type="Proteomes" id="UP000249169"/>
    </source>
</evidence>
<dbReference type="CDD" id="cd00093">
    <property type="entry name" value="HTH_XRE"/>
    <property type="match status" value="1"/>
</dbReference>
<name>A0A328C6Q9_9DELT</name>
<evidence type="ECO:0000259" key="1">
    <source>
        <dbReference type="PROSITE" id="PS50943"/>
    </source>
</evidence>
<evidence type="ECO:0000313" key="2">
    <source>
        <dbReference type="EMBL" id="RAL20684.1"/>
    </source>
</evidence>
<dbReference type="Gene3D" id="1.10.260.40">
    <property type="entry name" value="lambda repressor-like DNA-binding domains"/>
    <property type="match status" value="1"/>
</dbReference>
<organism evidence="2 3">
    <name type="scientific">Lujinxingia litoralis</name>
    <dbReference type="NCBI Taxonomy" id="2211119"/>
    <lineage>
        <taxon>Bacteria</taxon>
        <taxon>Deltaproteobacteria</taxon>
        <taxon>Bradymonadales</taxon>
        <taxon>Lujinxingiaceae</taxon>
        <taxon>Lujinxingia</taxon>
    </lineage>
</organism>
<dbReference type="OrthoDB" id="5422754at2"/>